<sequence length="708" mass="77208">MEEVPPVDPESQGPEGDASVAAADIKAEIKPEVVKEEPATATNGAEEPAPVVENGSAEAAPTDATVEVKPEAEEKPAEEAAPAAEGAAEPAAEGQAEAEQSNGDAAPSNGDGEATEVFADDKQSMVNSFIEKKLSKKVAARLADVILSLGLNRDDFDDRAIDLLSTFNLESSLFIIKEIEESQLYGVQNRPQYLMAIMRNFKERYRSLGQHSTGVPLIPGPKIETIKSIIDRTHYHLEITVGQRKYHCPPELVNEPTGTDHEVFIGQIPRDVYEDQLIPIFEEVGQIYDLRIMMDPPNGKSRGYAFLVYVNRDHAFEAAKKFNGYEIVPGKPLKVNISVANTRLFIGNIPKSKTKEEILEELKKHAEGVLDVIVYTNPDAADNKKNRGFCFVDFAEHKAASDAKRRIGTGKVRPWNSDLVVDWADQQEEPDEETMSQVKVLYVKNLKEAVTEDKLTEMFKPYGEIERVKKIRDYAFIHYKNREDALKAMEEMKGKVIEGVDVEISLAKPQGESKLRRGKGPTPNAKRANAIIARANARAAAHNTTYNEYYGPPSRGAPRGGAVPGYGARYPPYAPPAPYGGGYNAYDGGYGGAYPMASPYSGYDPYGGYPADPYYGTPYAGPNRGLSSGSVSFPFLLKPLKTCLRSPSFSLIDLLVAVDVVVAASQTVVVAAVVEAVVVAVLRGPVRAKAVQLPSAVVVPMTSRKTFR</sequence>
<feature type="region of interest" description="Disordered" evidence="6">
    <location>
        <begin position="1"/>
        <end position="114"/>
    </location>
</feature>
<evidence type="ECO:0000256" key="2">
    <source>
        <dbReference type="ARBA" id="ARBA00022490"/>
    </source>
</evidence>
<protein>
    <submittedName>
        <fullName evidence="10">HnRNP-R, Q splicing factor family</fullName>
    </submittedName>
</protein>
<dbReference type="InterPro" id="IPR012677">
    <property type="entry name" value="Nucleotide-bd_a/b_plait_sf"/>
</dbReference>
<keyword evidence="4 5" id="KW-0694">RNA-binding</keyword>
<keyword evidence="7" id="KW-0812">Transmembrane</keyword>
<keyword evidence="7" id="KW-0472">Membrane</keyword>
<dbReference type="Pfam" id="PF00076">
    <property type="entry name" value="RRM_1"/>
    <property type="match status" value="3"/>
</dbReference>
<evidence type="ECO:0000256" key="7">
    <source>
        <dbReference type="SAM" id="Phobius"/>
    </source>
</evidence>
<dbReference type="InterPro" id="IPR035979">
    <property type="entry name" value="RBD_domain_sf"/>
</dbReference>
<evidence type="ECO:0000256" key="1">
    <source>
        <dbReference type="ARBA" id="ARBA00004496"/>
    </source>
</evidence>
<evidence type="ECO:0000256" key="3">
    <source>
        <dbReference type="ARBA" id="ARBA00022737"/>
    </source>
</evidence>
<name>A0A7E4ULI6_PANRE</name>
<feature type="domain" description="RRM" evidence="8">
    <location>
        <begin position="342"/>
        <end position="426"/>
    </location>
</feature>
<keyword evidence="2" id="KW-0963">Cytoplasm</keyword>
<dbReference type="InterPro" id="IPR006535">
    <property type="entry name" value="HnRNP_R/Q_splicing_fac"/>
</dbReference>
<reference evidence="10" key="2">
    <citation type="submission" date="2020-10" db="UniProtKB">
        <authorList>
            <consortium name="WormBaseParasite"/>
        </authorList>
    </citation>
    <scope>IDENTIFICATION</scope>
</reference>
<feature type="domain" description="RRM" evidence="8">
    <location>
        <begin position="261"/>
        <end position="340"/>
    </location>
</feature>
<dbReference type="CDD" id="cd12251">
    <property type="entry name" value="RRM3_hnRNPR_like"/>
    <property type="match status" value="1"/>
</dbReference>
<feature type="transmembrane region" description="Helical" evidence="7">
    <location>
        <begin position="654"/>
        <end position="682"/>
    </location>
</feature>
<feature type="compositionally biased region" description="Basic and acidic residues" evidence="6">
    <location>
        <begin position="25"/>
        <end position="38"/>
    </location>
</feature>
<dbReference type="InterPro" id="IPR041337">
    <property type="entry name" value="hnRNP_Q_AcD"/>
</dbReference>
<keyword evidence="7" id="KW-1133">Transmembrane helix</keyword>
<dbReference type="Pfam" id="PF18360">
    <property type="entry name" value="hnRNP_Q_AcD"/>
    <property type="match status" value="1"/>
</dbReference>
<feature type="compositionally biased region" description="Basic and acidic residues" evidence="6">
    <location>
        <begin position="66"/>
        <end position="78"/>
    </location>
</feature>
<dbReference type="GO" id="GO:0003723">
    <property type="term" value="F:RNA binding"/>
    <property type="evidence" value="ECO:0007669"/>
    <property type="project" value="UniProtKB-UniRule"/>
</dbReference>
<feature type="compositionally biased region" description="Low complexity" evidence="6">
    <location>
        <begin position="79"/>
        <end position="100"/>
    </location>
</feature>
<dbReference type="InterPro" id="IPR000504">
    <property type="entry name" value="RRM_dom"/>
</dbReference>
<evidence type="ECO:0000313" key="10">
    <source>
        <dbReference type="WBParaSite" id="Pan_g10190.t2"/>
    </source>
</evidence>
<proteinExistence type="predicted"/>
<dbReference type="FunFam" id="3.30.70.330:FF:000027">
    <property type="entry name" value="Heterogeneous nuclear ribonucleoprotein q isoform"/>
    <property type="match status" value="1"/>
</dbReference>
<evidence type="ECO:0000256" key="6">
    <source>
        <dbReference type="SAM" id="MobiDB-lite"/>
    </source>
</evidence>
<dbReference type="AlphaFoldDB" id="A0A7E4ULI6"/>
<dbReference type="SMART" id="SM00360">
    <property type="entry name" value="RRM"/>
    <property type="match status" value="3"/>
</dbReference>
<keyword evidence="3" id="KW-0677">Repeat</keyword>
<comment type="subcellular location">
    <subcellularLocation>
        <location evidence="1">Cytoplasm</location>
    </subcellularLocation>
</comment>
<evidence type="ECO:0000256" key="4">
    <source>
        <dbReference type="ARBA" id="ARBA00022884"/>
    </source>
</evidence>
<feature type="domain" description="RRM" evidence="8">
    <location>
        <begin position="439"/>
        <end position="509"/>
    </location>
</feature>
<dbReference type="CDD" id="cd12250">
    <property type="entry name" value="RRM2_hnRNPR_like"/>
    <property type="match status" value="1"/>
</dbReference>
<dbReference type="PROSITE" id="PS50102">
    <property type="entry name" value="RRM"/>
    <property type="match status" value="3"/>
</dbReference>
<dbReference type="CDD" id="cd12249">
    <property type="entry name" value="RRM1_hnRNPR_like"/>
    <property type="match status" value="1"/>
</dbReference>
<dbReference type="SUPFAM" id="SSF54928">
    <property type="entry name" value="RNA-binding domain, RBD"/>
    <property type="match status" value="2"/>
</dbReference>
<dbReference type="NCBIfam" id="TIGR01648">
    <property type="entry name" value="hnRNP-R-Q"/>
    <property type="match status" value="1"/>
</dbReference>
<accession>A0A7E4ULI6</accession>
<evidence type="ECO:0000259" key="8">
    <source>
        <dbReference type="PROSITE" id="PS50102"/>
    </source>
</evidence>
<dbReference type="PANTHER" id="PTHR21245">
    <property type="entry name" value="HETEROGENEOUS NUCLEAR RIBONUCLEOPROTEIN"/>
    <property type="match status" value="1"/>
</dbReference>
<dbReference type="Proteomes" id="UP000492821">
    <property type="component" value="Unassembled WGS sequence"/>
</dbReference>
<organism evidence="9 10">
    <name type="scientific">Panagrellus redivivus</name>
    <name type="common">Microworm</name>
    <dbReference type="NCBI Taxonomy" id="6233"/>
    <lineage>
        <taxon>Eukaryota</taxon>
        <taxon>Metazoa</taxon>
        <taxon>Ecdysozoa</taxon>
        <taxon>Nematoda</taxon>
        <taxon>Chromadorea</taxon>
        <taxon>Rhabditida</taxon>
        <taxon>Tylenchina</taxon>
        <taxon>Panagrolaimomorpha</taxon>
        <taxon>Panagrolaimoidea</taxon>
        <taxon>Panagrolaimidae</taxon>
        <taxon>Panagrellus</taxon>
    </lineage>
</organism>
<evidence type="ECO:0000256" key="5">
    <source>
        <dbReference type="PROSITE-ProRule" id="PRU00176"/>
    </source>
</evidence>
<reference evidence="9" key="1">
    <citation type="journal article" date="2013" name="Genetics">
        <title>The draft genome and transcriptome of Panagrellus redivivus are shaped by the harsh demands of a free-living lifestyle.</title>
        <authorList>
            <person name="Srinivasan J."/>
            <person name="Dillman A.R."/>
            <person name="Macchietto M.G."/>
            <person name="Heikkinen L."/>
            <person name="Lakso M."/>
            <person name="Fracchia K.M."/>
            <person name="Antoshechkin I."/>
            <person name="Mortazavi A."/>
            <person name="Wong G."/>
            <person name="Sternberg P.W."/>
        </authorList>
    </citation>
    <scope>NUCLEOTIDE SEQUENCE [LARGE SCALE GENOMIC DNA]</scope>
    <source>
        <strain evidence="9">MT8872</strain>
    </source>
</reference>
<dbReference type="CDD" id="cd21039">
    <property type="entry name" value="NURR"/>
    <property type="match status" value="1"/>
</dbReference>
<dbReference type="Gene3D" id="3.30.70.330">
    <property type="match status" value="3"/>
</dbReference>
<dbReference type="WBParaSite" id="Pan_g10190.t2">
    <property type="protein sequence ID" value="Pan_g10190.t2"/>
    <property type="gene ID" value="Pan_g10190"/>
</dbReference>
<dbReference type="GO" id="GO:0005737">
    <property type="term" value="C:cytoplasm"/>
    <property type="evidence" value="ECO:0007669"/>
    <property type="project" value="UniProtKB-SubCell"/>
</dbReference>
<dbReference type="FunFam" id="3.30.70.330:FF:000023">
    <property type="entry name" value="Heterogeneous nuclear ribonucleoprotein q isoform"/>
    <property type="match status" value="1"/>
</dbReference>
<evidence type="ECO:0000313" key="9">
    <source>
        <dbReference type="Proteomes" id="UP000492821"/>
    </source>
</evidence>
<keyword evidence="9" id="KW-1185">Reference proteome</keyword>